<evidence type="ECO:0000313" key="1">
    <source>
        <dbReference type="EMBL" id="MFC4011729.1"/>
    </source>
</evidence>
<dbReference type="InterPro" id="IPR011990">
    <property type="entry name" value="TPR-like_helical_dom_sf"/>
</dbReference>
<name>A0ABV8GHU5_9ACTN</name>
<gene>
    <name evidence="1" type="ORF">ACFOY2_31175</name>
</gene>
<sequence>MVRRPSRPKWAERLRAERQNRLWSQDDLASALEKEAAAVNKRLGAALPARASILRRITDYEAGKHQPRDPYRTLYCRVFGMSEAELFAEASTEASTPQVAEAPMTFRRDFRHPDGNQSMQTGTTEPDSKERLILSADEIFGANQVDADYVQAIRESNQHFVAIDGLCGGKDILPLAVRTFRAAHGKLGSASLHPAIQRDLEAAAGEAGEVAAWLAYDADHQSLSRQIIHEALFLSRLAGDREMELFELTHLAMQSIYLHRPREAMRIADDVQDDAQIPPRVVALFDIRRGRALAQYGERERALRTLDKARSALDDSITTRDPKWTWWLDEAEVIGHKATAHAELGEWHNAVPLLKEAADLRQSSRRSSYYASVHFLDSLVRVHAWGEAEQTMINDVMPKAQEIGSIRTTNLLLRTIERIEKARTVATSTLVDSAADLRQLLHRLNS</sequence>
<reference evidence="2" key="1">
    <citation type="journal article" date="2019" name="Int. J. Syst. Evol. Microbiol.">
        <title>The Global Catalogue of Microorganisms (GCM) 10K type strain sequencing project: providing services to taxonomists for standard genome sequencing and annotation.</title>
        <authorList>
            <consortium name="The Broad Institute Genomics Platform"/>
            <consortium name="The Broad Institute Genome Sequencing Center for Infectious Disease"/>
            <person name="Wu L."/>
            <person name="Ma J."/>
        </authorList>
    </citation>
    <scope>NUCLEOTIDE SEQUENCE [LARGE SCALE GENOMIC DNA]</scope>
    <source>
        <strain evidence="2">TBRC 1276</strain>
    </source>
</reference>
<dbReference type="Proteomes" id="UP001595851">
    <property type="component" value="Unassembled WGS sequence"/>
</dbReference>
<dbReference type="SUPFAM" id="SSF48452">
    <property type="entry name" value="TPR-like"/>
    <property type="match status" value="1"/>
</dbReference>
<dbReference type="Gene3D" id="1.10.260.40">
    <property type="entry name" value="lambda repressor-like DNA-binding domains"/>
    <property type="match status" value="1"/>
</dbReference>
<dbReference type="InterPro" id="IPR001387">
    <property type="entry name" value="Cro/C1-type_HTH"/>
</dbReference>
<accession>A0ABV8GHU5</accession>
<proteinExistence type="predicted"/>
<protein>
    <submittedName>
        <fullName evidence="1">Multiprotein-bridging factor 1 family protein</fullName>
    </submittedName>
</protein>
<comment type="caution">
    <text evidence="1">The sequence shown here is derived from an EMBL/GenBank/DDBJ whole genome shotgun (WGS) entry which is preliminary data.</text>
</comment>
<evidence type="ECO:0000313" key="2">
    <source>
        <dbReference type="Proteomes" id="UP001595851"/>
    </source>
</evidence>
<dbReference type="EMBL" id="JBHSBI010000017">
    <property type="protein sequence ID" value="MFC4011729.1"/>
    <property type="molecule type" value="Genomic_DNA"/>
</dbReference>
<dbReference type="RefSeq" id="WP_379531667.1">
    <property type="nucleotide sequence ID" value="NZ_JBHSBI010000017.1"/>
</dbReference>
<dbReference type="InterPro" id="IPR010982">
    <property type="entry name" value="Lambda_DNA-bd_dom_sf"/>
</dbReference>
<organism evidence="1 2">
    <name type="scientific">Nonomuraea purpurea</name>
    <dbReference type="NCBI Taxonomy" id="1849276"/>
    <lineage>
        <taxon>Bacteria</taxon>
        <taxon>Bacillati</taxon>
        <taxon>Actinomycetota</taxon>
        <taxon>Actinomycetes</taxon>
        <taxon>Streptosporangiales</taxon>
        <taxon>Streptosporangiaceae</taxon>
        <taxon>Nonomuraea</taxon>
    </lineage>
</organism>
<dbReference type="CDD" id="cd00093">
    <property type="entry name" value="HTH_XRE"/>
    <property type="match status" value="1"/>
</dbReference>
<keyword evidence="2" id="KW-1185">Reference proteome</keyword>